<keyword evidence="9" id="KW-1185">Reference proteome</keyword>
<protein>
    <recommendedName>
        <fullName evidence="7">G-protein coupled receptors family 1 profile domain-containing protein</fullName>
    </recommendedName>
</protein>
<evidence type="ECO:0000256" key="5">
    <source>
        <dbReference type="ARBA" id="ARBA00023136"/>
    </source>
</evidence>
<dbReference type="AlphaFoldDB" id="A0AAU9XJK2"/>
<evidence type="ECO:0000256" key="3">
    <source>
        <dbReference type="ARBA" id="ARBA00022692"/>
    </source>
</evidence>
<dbReference type="PRINTS" id="PR00237">
    <property type="entry name" value="GPCRRHODOPSN"/>
</dbReference>
<evidence type="ECO:0000256" key="6">
    <source>
        <dbReference type="SAM" id="Phobius"/>
    </source>
</evidence>
<dbReference type="GO" id="GO:0005886">
    <property type="term" value="C:plasma membrane"/>
    <property type="evidence" value="ECO:0007669"/>
    <property type="project" value="UniProtKB-SubCell"/>
</dbReference>
<comment type="caution">
    <text evidence="8">The sequence shown here is derived from an EMBL/GenBank/DDBJ whole genome shotgun (WGS) entry which is preliminary data.</text>
</comment>
<dbReference type="EMBL" id="CALNXJ010000046">
    <property type="protein sequence ID" value="CAH3149556.1"/>
    <property type="molecule type" value="Genomic_DNA"/>
</dbReference>
<dbReference type="InterPro" id="IPR000276">
    <property type="entry name" value="GPCR_Rhodpsn"/>
</dbReference>
<feature type="transmembrane region" description="Helical" evidence="6">
    <location>
        <begin position="64"/>
        <end position="84"/>
    </location>
</feature>
<dbReference type="PANTHER" id="PTHR22750">
    <property type="entry name" value="G-PROTEIN COUPLED RECEPTOR"/>
    <property type="match status" value="1"/>
</dbReference>
<evidence type="ECO:0000313" key="9">
    <source>
        <dbReference type="Proteomes" id="UP001159428"/>
    </source>
</evidence>
<keyword evidence="4 6" id="KW-1133">Transmembrane helix</keyword>
<feature type="transmembrane region" description="Helical" evidence="6">
    <location>
        <begin position="147"/>
        <end position="164"/>
    </location>
</feature>
<evidence type="ECO:0000256" key="1">
    <source>
        <dbReference type="ARBA" id="ARBA00004651"/>
    </source>
</evidence>
<feature type="non-terminal residue" evidence="8">
    <location>
        <position position="174"/>
    </location>
</feature>
<keyword evidence="2" id="KW-1003">Cell membrane</keyword>
<dbReference type="Gene3D" id="1.20.1070.10">
    <property type="entry name" value="Rhodopsin 7-helix transmembrane proteins"/>
    <property type="match status" value="1"/>
</dbReference>
<dbReference type="Proteomes" id="UP001159428">
    <property type="component" value="Unassembled WGS sequence"/>
</dbReference>
<proteinExistence type="predicted"/>
<evidence type="ECO:0000256" key="2">
    <source>
        <dbReference type="ARBA" id="ARBA00022475"/>
    </source>
</evidence>
<comment type="subcellular location">
    <subcellularLocation>
        <location evidence="1">Cell membrane</location>
        <topology evidence="1">Multi-pass membrane protein</topology>
    </subcellularLocation>
</comment>
<evidence type="ECO:0000259" key="7">
    <source>
        <dbReference type="PROSITE" id="PS50262"/>
    </source>
</evidence>
<feature type="domain" description="G-protein coupled receptors family 1 profile" evidence="7">
    <location>
        <begin position="44"/>
        <end position="174"/>
    </location>
</feature>
<name>A0AAU9XJK2_9CNID</name>
<evidence type="ECO:0000313" key="8">
    <source>
        <dbReference type="EMBL" id="CAH3149556.1"/>
    </source>
</evidence>
<dbReference type="CDD" id="cd00637">
    <property type="entry name" value="7tm_classA_rhodopsin-like"/>
    <property type="match status" value="1"/>
</dbReference>
<feature type="transmembrane region" description="Helical" evidence="6">
    <location>
        <begin position="104"/>
        <end position="126"/>
    </location>
</feature>
<accession>A0AAU9XJK2</accession>
<keyword evidence="3 6" id="KW-0812">Transmembrane</keyword>
<dbReference type="GO" id="GO:0004930">
    <property type="term" value="F:G protein-coupled receptor activity"/>
    <property type="evidence" value="ECO:0007669"/>
    <property type="project" value="InterPro"/>
</dbReference>
<gene>
    <name evidence="8" type="ORF">PMEA_00024385</name>
</gene>
<evidence type="ECO:0000256" key="4">
    <source>
        <dbReference type="ARBA" id="ARBA00022989"/>
    </source>
</evidence>
<dbReference type="InterPro" id="IPR017452">
    <property type="entry name" value="GPCR_Rhodpsn_7TM"/>
</dbReference>
<dbReference type="Pfam" id="PF00001">
    <property type="entry name" value="7tm_1"/>
    <property type="match status" value="1"/>
</dbReference>
<reference evidence="8 9" key="1">
    <citation type="submission" date="2022-05" db="EMBL/GenBank/DDBJ databases">
        <authorList>
            <consortium name="Genoscope - CEA"/>
            <person name="William W."/>
        </authorList>
    </citation>
    <scope>NUCLEOTIDE SEQUENCE [LARGE SCALE GENOMIC DNA]</scope>
</reference>
<sequence length="174" mass="19054">MSNITENGPKMAAGALYCENVLGLHHSIFLAILNFIFSITACLGNVLILIALHKKSSLHPPSKLMFRCLALTDLCVGVITQPMFAAELITEVNELRQICNHIGTVVGISGIVFSGVSLMTLTAISVDRLLALSLSMRYRQVVKLRRVGGILAFFWFLCLSVPLMKQLTGLLFFS</sequence>
<dbReference type="PROSITE" id="PS50262">
    <property type="entry name" value="G_PROTEIN_RECEP_F1_2"/>
    <property type="match status" value="1"/>
</dbReference>
<feature type="transmembrane region" description="Helical" evidence="6">
    <location>
        <begin position="28"/>
        <end position="52"/>
    </location>
</feature>
<keyword evidence="5 6" id="KW-0472">Membrane</keyword>
<dbReference type="SUPFAM" id="SSF81321">
    <property type="entry name" value="Family A G protein-coupled receptor-like"/>
    <property type="match status" value="1"/>
</dbReference>
<organism evidence="8 9">
    <name type="scientific">Pocillopora meandrina</name>
    <dbReference type="NCBI Taxonomy" id="46732"/>
    <lineage>
        <taxon>Eukaryota</taxon>
        <taxon>Metazoa</taxon>
        <taxon>Cnidaria</taxon>
        <taxon>Anthozoa</taxon>
        <taxon>Hexacorallia</taxon>
        <taxon>Scleractinia</taxon>
        <taxon>Astrocoeniina</taxon>
        <taxon>Pocilloporidae</taxon>
        <taxon>Pocillopora</taxon>
    </lineage>
</organism>